<dbReference type="GO" id="GO:0009570">
    <property type="term" value="C:chloroplast stroma"/>
    <property type="evidence" value="ECO:0007669"/>
    <property type="project" value="TreeGrafter"/>
</dbReference>
<accession>A0A8X7VBN2</accession>
<evidence type="ECO:0000313" key="3">
    <source>
        <dbReference type="Proteomes" id="UP000886595"/>
    </source>
</evidence>
<evidence type="ECO:0000259" key="1">
    <source>
        <dbReference type="Pfam" id="PF16035"/>
    </source>
</evidence>
<dbReference type="InterPro" id="IPR016088">
    <property type="entry name" value="Chalcone_isomerase_3-sand"/>
</dbReference>
<evidence type="ECO:0000313" key="2">
    <source>
        <dbReference type="EMBL" id="KAG2308345.1"/>
    </source>
</evidence>
<dbReference type="OrthoDB" id="18193at2759"/>
<dbReference type="Gene3D" id="3.50.70.10">
    <property type="match status" value="1"/>
</dbReference>
<feature type="domain" description="Chalcone isomerase" evidence="1">
    <location>
        <begin position="196"/>
        <end position="392"/>
    </location>
</feature>
<dbReference type="AlphaFoldDB" id="A0A8X7VBN2"/>
<name>A0A8X7VBN2_BRACI</name>
<sequence length="403" mass="44701">MNSNDANVVSHILPKRSLLPNGLLSGGFALEAFSCITKFTGAMLCWFSQGNNNNNNLQKMEISNYQWSCDDDSPEERVKRSCYPNFSLFHIHRGSKDLIPALFSKSTIQHFVNEAERLHSCSVLSLAVSLLSVNGLTLSLGSNDVQVSNNIEHRSCHVGPSGGLKFHKMDTKRPTVEPRTGIEFPVLLNKNASSEVLVATGSRTMKIIKIKSLKVYAFGFYVHPSSVCQKLGPKYASIPGSKLGRCDDLYKDLLREDIVMSVRLVVNYNGLKINTVRDAFEKSLRARLVKVYSGTLCELCFPQNIISLSFFFYQANPKTNFHCLNDFGSFFKQDIPIPAGTVIDFRRTADGQLITEIGGNLVGAVRSKDLCRAFFDMYIGDGPVSEQTKEEIGRNVAGILKSC</sequence>
<dbReference type="PANTHER" id="PTHR47284">
    <property type="entry name" value="FATTY-ACID-BINDING PROTEIN 2"/>
    <property type="match status" value="1"/>
</dbReference>
<dbReference type="InterPro" id="IPR016087">
    <property type="entry name" value="Chalcone_isomerase"/>
</dbReference>
<dbReference type="GO" id="GO:0016872">
    <property type="term" value="F:intramolecular lyase activity"/>
    <property type="evidence" value="ECO:0007669"/>
    <property type="project" value="InterPro"/>
</dbReference>
<dbReference type="EMBL" id="JAAMPC010000006">
    <property type="protein sequence ID" value="KAG2308345.1"/>
    <property type="molecule type" value="Genomic_DNA"/>
</dbReference>
<dbReference type="Proteomes" id="UP000886595">
    <property type="component" value="Unassembled WGS sequence"/>
</dbReference>
<dbReference type="PANTHER" id="PTHR47284:SF3">
    <property type="entry name" value="FATTY-ACID-BINDING PROTEIN 2"/>
    <property type="match status" value="1"/>
</dbReference>
<reference evidence="2 3" key="1">
    <citation type="submission" date="2020-02" db="EMBL/GenBank/DDBJ databases">
        <authorList>
            <person name="Ma Q."/>
            <person name="Huang Y."/>
            <person name="Song X."/>
            <person name="Pei D."/>
        </authorList>
    </citation>
    <scope>NUCLEOTIDE SEQUENCE [LARGE SCALE GENOMIC DNA]</scope>
    <source>
        <strain evidence="2">Sxm20200214</strain>
        <tissue evidence="2">Leaf</tissue>
    </source>
</reference>
<dbReference type="SUPFAM" id="SSF54626">
    <property type="entry name" value="Chalcone isomerase"/>
    <property type="match status" value="1"/>
</dbReference>
<proteinExistence type="predicted"/>
<dbReference type="InterPro" id="IPR036298">
    <property type="entry name" value="Chalcone_isomerase_sf"/>
</dbReference>
<dbReference type="GO" id="GO:0005504">
    <property type="term" value="F:fatty acid binding"/>
    <property type="evidence" value="ECO:0007669"/>
    <property type="project" value="TreeGrafter"/>
</dbReference>
<organism evidence="2 3">
    <name type="scientific">Brassica carinata</name>
    <name type="common">Ethiopian mustard</name>
    <name type="synonym">Abyssinian cabbage</name>
    <dbReference type="NCBI Taxonomy" id="52824"/>
    <lineage>
        <taxon>Eukaryota</taxon>
        <taxon>Viridiplantae</taxon>
        <taxon>Streptophyta</taxon>
        <taxon>Embryophyta</taxon>
        <taxon>Tracheophyta</taxon>
        <taxon>Spermatophyta</taxon>
        <taxon>Magnoliopsida</taxon>
        <taxon>eudicotyledons</taxon>
        <taxon>Gunneridae</taxon>
        <taxon>Pentapetalae</taxon>
        <taxon>rosids</taxon>
        <taxon>malvids</taxon>
        <taxon>Brassicales</taxon>
        <taxon>Brassicaceae</taxon>
        <taxon>Brassiceae</taxon>
        <taxon>Brassica</taxon>
    </lineage>
</organism>
<keyword evidence="3" id="KW-1185">Reference proteome</keyword>
<protein>
    <recommendedName>
        <fullName evidence="1">Chalcone isomerase domain-containing protein</fullName>
    </recommendedName>
</protein>
<gene>
    <name evidence="2" type="ORF">Bca52824_028093</name>
</gene>
<comment type="caution">
    <text evidence="2">The sequence shown here is derived from an EMBL/GenBank/DDBJ whole genome shotgun (WGS) entry which is preliminary data.</text>
</comment>
<dbReference type="Pfam" id="PF16035">
    <property type="entry name" value="Chalcone_2"/>
    <property type="match status" value="1"/>
</dbReference>